<name>A0AAV4ZVG0_9HYPH</name>
<keyword evidence="1" id="KW-1133">Transmembrane helix</keyword>
<keyword evidence="4" id="KW-1185">Reference proteome</keyword>
<dbReference type="AlphaFoldDB" id="A0AAV4ZVG0"/>
<reference evidence="3" key="1">
    <citation type="journal article" date="2016" name="Front. Microbiol.">
        <title>Genome Sequence of the Piezophilic, Mesophilic Sulfate-Reducing Bacterium Desulfovibrio indicus J2T.</title>
        <authorList>
            <person name="Cao J."/>
            <person name="Maignien L."/>
            <person name="Shao Z."/>
            <person name="Alain K."/>
            <person name="Jebbar M."/>
        </authorList>
    </citation>
    <scope>NUCLEOTIDE SEQUENCE</scope>
    <source>
        <strain evidence="3">DSM 16372</strain>
    </source>
</reference>
<protein>
    <recommendedName>
        <fullName evidence="2">TadE-like domain-containing protein</fullName>
    </recommendedName>
</protein>
<accession>A0AAV4ZVG0</accession>
<comment type="caution">
    <text evidence="3">The sequence shown here is derived from an EMBL/GenBank/DDBJ whole genome shotgun (WGS) entry which is preliminary data.</text>
</comment>
<sequence length="198" mass="21738">MPWRWKGRPKLLKRFFFNNRGTSAVEFGLLATPFLGIVFATLEVGYTHFQQAALAEAVDQVARTMAIGSIQNNTSINDAVSFRDTYLCASNGKRLIPSNFDCNRLAIDVRPASSLNAINVTNDVYKSASNKFCPGQGGTTVVMRVTYPLPTIFPVNIFNRSVGLANDVPNRTGWFRILSGSAIFMIEPFGSYVPPSGC</sequence>
<evidence type="ECO:0000256" key="1">
    <source>
        <dbReference type="SAM" id="Phobius"/>
    </source>
</evidence>
<evidence type="ECO:0000313" key="3">
    <source>
        <dbReference type="EMBL" id="GJD92005.1"/>
    </source>
</evidence>
<evidence type="ECO:0000313" key="4">
    <source>
        <dbReference type="Proteomes" id="UP001055247"/>
    </source>
</evidence>
<dbReference type="Pfam" id="PF07811">
    <property type="entry name" value="TadE"/>
    <property type="match status" value="1"/>
</dbReference>
<dbReference type="EMBL" id="BPQO01000035">
    <property type="protein sequence ID" value="GJD92005.1"/>
    <property type="molecule type" value="Genomic_DNA"/>
</dbReference>
<keyword evidence="1" id="KW-0812">Transmembrane</keyword>
<dbReference type="InterPro" id="IPR012495">
    <property type="entry name" value="TadE-like_dom"/>
</dbReference>
<keyword evidence="1" id="KW-0472">Membrane</keyword>
<feature type="domain" description="TadE-like" evidence="2">
    <location>
        <begin position="21"/>
        <end position="63"/>
    </location>
</feature>
<evidence type="ECO:0000259" key="2">
    <source>
        <dbReference type="Pfam" id="PF07811"/>
    </source>
</evidence>
<feature type="transmembrane region" description="Helical" evidence="1">
    <location>
        <begin position="21"/>
        <end position="42"/>
    </location>
</feature>
<gene>
    <name evidence="3" type="ORF">BHAOGJBA_5558</name>
</gene>
<organism evidence="3 4">
    <name type="scientific">Methylobacterium hispanicum</name>
    <dbReference type="NCBI Taxonomy" id="270350"/>
    <lineage>
        <taxon>Bacteria</taxon>
        <taxon>Pseudomonadati</taxon>
        <taxon>Pseudomonadota</taxon>
        <taxon>Alphaproteobacteria</taxon>
        <taxon>Hyphomicrobiales</taxon>
        <taxon>Methylobacteriaceae</taxon>
        <taxon>Methylobacterium</taxon>
    </lineage>
</organism>
<proteinExistence type="predicted"/>
<reference evidence="3" key="2">
    <citation type="submission" date="2021-08" db="EMBL/GenBank/DDBJ databases">
        <authorList>
            <person name="Tani A."/>
            <person name="Ola A."/>
            <person name="Ogura Y."/>
            <person name="Katsura K."/>
            <person name="Hayashi T."/>
        </authorList>
    </citation>
    <scope>NUCLEOTIDE SEQUENCE</scope>
    <source>
        <strain evidence="3">DSM 16372</strain>
    </source>
</reference>
<dbReference type="Proteomes" id="UP001055247">
    <property type="component" value="Unassembled WGS sequence"/>
</dbReference>